<sequence length="93" mass="9495">MKLAPIALALAATLALAGCAPTDYRAEAADYLTEQLEAMGMDMTTPASQELIDTLSADVADACTGTAEADTFAAQFSDGTLADLFLAAVDTVC</sequence>
<reference evidence="2 3" key="1">
    <citation type="submission" date="2024-01" db="EMBL/GenBank/DDBJ databases">
        <title>the genome sequence of strain Microbacterium schleiferi NBRC 15075.</title>
        <authorList>
            <person name="Ding Y."/>
            <person name="Zhang G."/>
        </authorList>
    </citation>
    <scope>NUCLEOTIDE SEQUENCE [LARGE SCALE GENOMIC DNA]</scope>
    <source>
        <strain evidence="2 3">NBRC 15075</strain>
    </source>
</reference>
<feature type="signal peptide" evidence="1">
    <location>
        <begin position="1"/>
        <end position="17"/>
    </location>
</feature>
<evidence type="ECO:0008006" key="4">
    <source>
        <dbReference type="Google" id="ProtNLM"/>
    </source>
</evidence>
<proteinExistence type="predicted"/>
<gene>
    <name evidence="2" type="ORF">V2V91_10760</name>
</gene>
<evidence type="ECO:0000313" key="3">
    <source>
        <dbReference type="Proteomes" id="UP001351900"/>
    </source>
</evidence>
<comment type="caution">
    <text evidence="2">The sequence shown here is derived from an EMBL/GenBank/DDBJ whole genome shotgun (WGS) entry which is preliminary data.</text>
</comment>
<organism evidence="2 3">
    <name type="scientific">Microbacterium schleiferi</name>
    <dbReference type="NCBI Taxonomy" id="69362"/>
    <lineage>
        <taxon>Bacteria</taxon>
        <taxon>Bacillati</taxon>
        <taxon>Actinomycetota</taxon>
        <taxon>Actinomycetes</taxon>
        <taxon>Micrococcales</taxon>
        <taxon>Microbacteriaceae</taxon>
        <taxon>Microbacterium</taxon>
    </lineage>
</organism>
<evidence type="ECO:0000256" key="1">
    <source>
        <dbReference type="SAM" id="SignalP"/>
    </source>
</evidence>
<dbReference type="RefSeq" id="WP_331791836.1">
    <property type="nucleotide sequence ID" value="NZ_BAAAUO010000001.1"/>
</dbReference>
<protein>
    <recommendedName>
        <fullName evidence="4">DUF732 domain-containing protein</fullName>
    </recommendedName>
</protein>
<keyword evidence="3" id="KW-1185">Reference proteome</keyword>
<keyword evidence="1" id="KW-0732">Signal</keyword>
<name>A0ABU7VA00_9MICO</name>
<evidence type="ECO:0000313" key="2">
    <source>
        <dbReference type="EMBL" id="MEF2255609.1"/>
    </source>
</evidence>
<accession>A0ABU7VA00</accession>
<dbReference type="PROSITE" id="PS51257">
    <property type="entry name" value="PROKAR_LIPOPROTEIN"/>
    <property type="match status" value="1"/>
</dbReference>
<dbReference type="EMBL" id="JAZHOV010000006">
    <property type="protein sequence ID" value="MEF2255609.1"/>
    <property type="molecule type" value="Genomic_DNA"/>
</dbReference>
<feature type="chain" id="PRO_5047535269" description="DUF732 domain-containing protein" evidence="1">
    <location>
        <begin position="18"/>
        <end position="93"/>
    </location>
</feature>
<dbReference type="Proteomes" id="UP001351900">
    <property type="component" value="Unassembled WGS sequence"/>
</dbReference>